<accession>A0ACB8V7Y5</accession>
<gene>
    <name evidence="1" type="ORF">L3Q82_020480</name>
</gene>
<proteinExistence type="predicted"/>
<protein>
    <submittedName>
        <fullName evidence="1">Uncharacterized protein</fullName>
    </submittedName>
</protein>
<evidence type="ECO:0000313" key="1">
    <source>
        <dbReference type="EMBL" id="KAI3351646.1"/>
    </source>
</evidence>
<evidence type="ECO:0000313" key="2">
    <source>
        <dbReference type="Proteomes" id="UP000831701"/>
    </source>
</evidence>
<name>A0ACB8V7Y5_9TELE</name>
<organism evidence="1 2">
    <name type="scientific">Scortum barcoo</name>
    <name type="common">barcoo grunter</name>
    <dbReference type="NCBI Taxonomy" id="214431"/>
    <lineage>
        <taxon>Eukaryota</taxon>
        <taxon>Metazoa</taxon>
        <taxon>Chordata</taxon>
        <taxon>Craniata</taxon>
        <taxon>Vertebrata</taxon>
        <taxon>Euteleostomi</taxon>
        <taxon>Actinopterygii</taxon>
        <taxon>Neopterygii</taxon>
        <taxon>Teleostei</taxon>
        <taxon>Neoteleostei</taxon>
        <taxon>Acanthomorphata</taxon>
        <taxon>Eupercaria</taxon>
        <taxon>Centrarchiformes</taxon>
        <taxon>Terapontoidei</taxon>
        <taxon>Terapontidae</taxon>
        <taxon>Scortum</taxon>
    </lineage>
</organism>
<reference evidence="1" key="1">
    <citation type="submission" date="2022-04" db="EMBL/GenBank/DDBJ databases">
        <title>Jade perch genome.</title>
        <authorList>
            <person name="Chao B."/>
        </authorList>
    </citation>
    <scope>NUCLEOTIDE SEQUENCE</scope>
    <source>
        <strain evidence="1">CB-2022</strain>
    </source>
</reference>
<feature type="non-terminal residue" evidence="1">
    <location>
        <position position="1096"/>
    </location>
</feature>
<sequence>MQPSLPIATPPPPLHAPPLPPPPIHRSPVTPFTFYVCSAPYSVLSKSGFLPPPSPPPPSLPFTSVLVRWEPPYSGGVPGYISDLRAESLNQIYGFRTSVQETATRAADTPALRKGGQTSSIRAGRCGGAKADGDWTGVGQPDFSRGIQRRSALHNSPTHIWRNFDSFTAKPATMYRSTKGASKARRDQINAEIRNLKDLLPISDADKARLSYLHIMSLACMYTRKSVFFTQEAGAEEGTRFLSFHELSELMQALPGFLMLLTGEGKLLYLSDSVSEHLGHSMVDLVAQGDSVYDIIDASDHFIMRSNLSASTSLEIDRLFRCRFNTSKSVRRQSAGNKLVLIRARCLSPPSTAPAAGSYWTSNPVWVCFCSPLEPHPTRSGAERESTSAPPLAETNLFLACFHSQHGRDMRLQTAQDSVSAYLGFDVTALRSRSWYSLLHPQDLSHASAQHRSLLREGGEGRAEMVVRVQAQDQSWVWLYMVLQLQPGEIPINSNNYIISESEAWSVRQQLSSEQTQLTLVLSAGTSQQESLSLQSPETLSSPDQVFTPGSSGLSGQSFDFSTAGCSVGSSDEPGSSAAEAMQLEGDPRSSISSLEEDSFFQQHPTESPSAASSPTPVTVETVADLDFLTQNILLPPSFQLDPPLPALPLPLPPVPTSQAQQSKEFVCTPPYTPQIGGASFPFGEPLFSFDPTGTTTPPPSATTATATTSLAPSASSSAPPTTASSPAPPTTLSTKLPLTLPTPSTDFLFPVDPCSGSLYEKLPPTPDSPGDGDCTVMTLPEVRGPLYVDVPLGPLQCPPEGLLTPEASPGKQPCLSFFSLEREREKERAEISLLAQHISSLAEGFYLDPLLSKLSPPSMSPSSCPPSPFLSPTIEPADVDSVHMLREFYPVKAWRGLDIPIFLDDDDSLFEESILETLLQDDFAPPQSTGLSSPSPTTSPVPNPSSPTSPQTPVCWRQPSQFEGEGHFCSVQSAQCNPMAGCGAMAAVAAEAGAKVEGEGLAEEAMEIEVVSSPMSSCSSIPASPPLILTASPSPTTSTPIVSPTPAVSCTQSLLEELAVLEPMFGAGASIAPGLGQQPELYQLQCHPSPQCFHK</sequence>
<comment type="caution">
    <text evidence="1">The sequence shown here is derived from an EMBL/GenBank/DDBJ whole genome shotgun (WGS) entry which is preliminary data.</text>
</comment>
<dbReference type="EMBL" id="CM041554">
    <property type="protein sequence ID" value="KAI3351646.1"/>
    <property type="molecule type" value="Genomic_DNA"/>
</dbReference>
<keyword evidence="2" id="KW-1185">Reference proteome</keyword>
<dbReference type="Proteomes" id="UP000831701">
    <property type="component" value="Chromosome 24"/>
</dbReference>